<dbReference type="AlphaFoldDB" id="A0ABD2B0S7"/>
<evidence type="ECO:0000256" key="1">
    <source>
        <dbReference type="SAM" id="MobiDB-lite"/>
    </source>
</evidence>
<comment type="caution">
    <text evidence="2">The sequence shown here is derived from an EMBL/GenBank/DDBJ whole genome shotgun (WGS) entry which is preliminary data.</text>
</comment>
<protein>
    <submittedName>
        <fullName evidence="2">Uncharacterized protein</fullName>
    </submittedName>
</protein>
<dbReference type="PANTHER" id="PTHR34755:SF3">
    <property type="entry name" value="SERINE_ARGININE REPETITIVE MATRIX PROTEIN 2"/>
    <property type="match status" value="1"/>
</dbReference>
<feature type="region of interest" description="Disordered" evidence="1">
    <location>
        <begin position="26"/>
        <end position="45"/>
    </location>
</feature>
<proteinExistence type="predicted"/>
<keyword evidence="3" id="KW-1185">Reference proteome</keyword>
<name>A0ABD2B0S7_VESMC</name>
<evidence type="ECO:0000313" key="2">
    <source>
        <dbReference type="EMBL" id="KAL2726157.1"/>
    </source>
</evidence>
<dbReference type="InterPro" id="IPR052109">
    <property type="entry name" value="SRRM_Domain-Containing"/>
</dbReference>
<gene>
    <name evidence="2" type="ORF">V1477_017971</name>
</gene>
<reference evidence="2 3" key="1">
    <citation type="journal article" date="2024" name="Ann. Entomol. Soc. Am.">
        <title>Genomic analyses of the southern and eastern yellowjacket wasps (Hymenoptera: Vespidae) reveal evolutionary signatures of social life.</title>
        <authorList>
            <person name="Catto M.A."/>
            <person name="Caine P.B."/>
            <person name="Orr S.E."/>
            <person name="Hunt B.G."/>
            <person name="Goodisman M.A.D."/>
        </authorList>
    </citation>
    <scope>NUCLEOTIDE SEQUENCE [LARGE SCALE GENOMIC DNA]</scope>
    <source>
        <strain evidence="2">232</strain>
        <tissue evidence="2">Head and thorax</tissue>
    </source>
</reference>
<accession>A0ABD2B0S7</accession>
<dbReference type="PANTHER" id="PTHR34755">
    <property type="entry name" value="SERINE/ARGININE REPETITIVE MATRIX PROTEIN 3-RELATED"/>
    <property type="match status" value="1"/>
</dbReference>
<feature type="compositionally biased region" description="Basic and acidic residues" evidence="1">
    <location>
        <begin position="438"/>
        <end position="462"/>
    </location>
</feature>
<feature type="region of interest" description="Disordered" evidence="1">
    <location>
        <begin position="425"/>
        <end position="462"/>
    </location>
</feature>
<dbReference type="EMBL" id="JAYRBN010000109">
    <property type="protein sequence ID" value="KAL2726157.1"/>
    <property type="molecule type" value="Genomic_DNA"/>
</dbReference>
<evidence type="ECO:0000313" key="3">
    <source>
        <dbReference type="Proteomes" id="UP001607303"/>
    </source>
</evidence>
<feature type="compositionally biased region" description="Acidic residues" evidence="1">
    <location>
        <begin position="164"/>
        <end position="183"/>
    </location>
</feature>
<feature type="region of interest" description="Disordered" evidence="1">
    <location>
        <begin position="599"/>
        <end position="623"/>
    </location>
</feature>
<organism evidence="2 3">
    <name type="scientific">Vespula maculifrons</name>
    <name type="common">Eastern yellow jacket</name>
    <name type="synonym">Wasp</name>
    <dbReference type="NCBI Taxonomy" id="7453"/>
    <lineage>
        <taxon>Eukaryota</taxon>
        <taxon>Metazoa</taxon>
        <taxon>Ecdysozoa</taxon>
        <taxon>Arthropoda</taxon>
        <taxon>Hexapoda</taxon>
        <taxon>Insecta</taxon>
        <taxon>Pterygota</taxon>
        <taxon>Neoptera</taxon>
        <taxon>Endopterygota</taxon>
        <taxon>Hymenoptera</taxon>
        <taxon>Apocrita</taxon>
        <taxon>Aculeata</taxon>
        <taxon>Vespoidea</taxon>
        <taxon>Vespidae</taxon>
        <taxon>Vespinae</taxon>
        <taxon>Vespula</taxon>
    </lineage>
</organism>
<sequence>MPRARCSTLQTFYSLVSLRKGKIEQLGNQSVGGDDGNDGGRDGRFTKYNVKDDSSHKGSIVLQQDASERLLQLRFRKIVEKLRQRSCSQPLFQSQPFDCETHVSRDRRDGKRQAVPISSHIPREKLTDLFTFLVQLVNPKHFGRAYMREDTFTRVDAVYRPQEEEEIEEEVEEEEVEEVEEEEDKIRRRGAQGVAGASLRERAESFEELTKQQKFKRTLKKPADRSNYLRNHLDESRSMEPGEKHGFRDFYPGIQSADDPRILPSILIPCFHLSISGSYGGRLETEVGKLNLLCDTLRAHSGHFQDVRRNFSTDFGITPELTNTNILSIFLSVEVEGKNGFKRKCVRARGKSSWCREGGGLSEGRPAVLHDSPCSIHPTTKVRLTGCLLSNYVAAAISRSSALMSSTSLSSSPLLLRFMAVGDSTAGEKGKESRRRGREGERGCSRSDDAAGGDGESREREPESLHCAHDFICLSLYFVTSPREGSSRSSSSSNSNSSSSSSDTSNSNSSSTSSNNNSSTSSNNCSNNSDNSNSCISSDDSNSNTSSGNNNSSRSSISTSSNSSKLVVIVVVVVDNNSSGNSSSSNSKNIVVVVVSNISSNSSNSNNTSSSGSNSNSNSSQIL</sequence>
<feature type="compositionally biased region" description="Low complexity" evidence="1">
    <location>
        <begin position="487"/>
        <end position="559"/>
    </location>
</feature>
<feature type="region of interest" description="Disordered" evidence="1">
    <location>
        <begin position="484"/>
        <end position="559"/>
    </location>
</feature>
<dbReference type="Proteomes" id="UP001607303">
    <property type="component" value="Unassembled WGS sequence"/>
</dbReference>
<feature type="region of interest" description="Disordered" evidence="1">
    <location>
        <begin position="164"/>
        <end position="190"/>
    </location>
</feature>